<dbReference type="InterPro" id="IPR036477">
    <property type="entry name" value="Formyl_transf_N_sf"/>
</dbReference>
<dbReference type="CDD" id="cd08369">
    <property type="entry name" value="FMT_core"/>
    <property type="match status" value="1"/>
</dbReference>
<sequence>MLTIGVLCSGGLGLDTLLKIANEHTIQFILTDRNSTGIIDFATKNNIPFYAGNPRKGKGYDFIKSFSVDVIASINYLFLIEEDIINHANELIFNIHGSLLPKYRGRTPHVWAIINGENKAGITAHIIDSGCDTGKIIHQIEIAIDAEDTGAIILEKYARAYYPLVKKVLDNVANNQLNLTIQNEEDATYFGKRTPVDGEINWDWTKEVIRNWVRAQANPYPGAFTFYNNQKIIIDKVSFSKDKTLKNQVNGEIVKTEPEVIVKTVNGTISLDVIRTENCTFARGNKFDNENRK</sequence>
<feature type="domain" description="Formyl transferase N-terminal" evidence="1">
    <location>
        <begin position="60"/>
        <end position="157"/>
    </location>
</feature>
<feature type="domain" description="Formyl transferase C-terminal" evidence="2">
    <location>
        <begin position="194"/>
        <end position="290"/>
    </location>
</feature>
<evidence type="ECO:0000259" key="1">
    <source>
        <dbReference type="Pfam" id="PF00551"/>
    </source>
</evidence>
<dbReference type="SUPFAM" id="SSF53328">
    <property type="entry name" value="Formyltransferase"/>
    <property type="match status" value="1"/>
</dbReference>
<protein>
    <recommendedName>
        <fullName evidence="5">Methionyl-tRNA formyltransferase</fullName>
    </recommendedName>
</protein>
<keyword evidence="4" id="KW-1185">Reference proteome</keyword>
<dbReference type="SUPFAM" id="SSF50486">
    <property type="entry name" value="FMT C-terminal domain-like"/>
    <property type="match status" value="1"/>
</dbReference>
<evidence type="ECO:0008006" key="5">
    <source>
        <dbReference type="Google" id="ProtNLM"/>
    </source>
</evidence>
<dbReference type="Gene3D" id="3.40.50.12230">
    <property type="match status" value="1"/>
</dbReference>
<dbReference type="Proteomes" id="UP001501302">
    <property type="component" value="Unassembled WGS sequence"/>
</dbReference>
<dbReference type="PANTHER" id="PTHR11138:SF5">
    <property type="entry name" value="METHIONYL-TRNA FORMYLTRANSFERASE, MITOCHONDRIAL"/>
    <property type="match status" value="1"/>
</dbReference>
<dbReference type="RefSeq" id="WP_345191006.1">
    <property type="nucleotide sequence ID" value="NZ_BAABJJ010000014.1"/>
</dbReference>
<evidence type="ECO:0000313" key="3">
    <source>
        <dbReference type="EMBL" id="GAA4941899.1"/>
    </source>
</evidence>
<dbReference type="InterPro" id="IPR005793">
    <property type="entry name" value="Formyl_trans_C"/>
</dbReference>
<evidence type="ECO:0000313" key="4">
    <source>
        <dbReference type="Proteomes" id="UP001501302"/>
    </source>
</evidence>
<dbReference type="PANTHER" id="PTHR11138">
    <property type="entry name" value="METHIONYL-TRNA FORMYLTRANSFERASE"/>
    <property type="match status" value="1"/>
</dbReference>
<accession>A0ABP9GFV1</accession>
<organism evidence="3 4">
    <name type="scientific">Algibacter agarivorans</name>
    <dbReference type="NCBI Taxonomy" id="1109741"/>
    <lineage>
        <taxon>Bacteria</taxon>
        <taxon>Pseudomonadati</taxon>
        <taxon>Bacteroidota</taxon>
        <taxon>Flavobacteriia</taxon>
        <taxon>Flavobacteriales</taxon>
        <taxon>Flavobacteriaceae</taxon>
        <taxon>Algibacter</taxon>
    </lineage>
</organism>
<evidence type="ECO:0000259" key="2">
    <source>
        <dbReference type="Pfam" id="PF02911"/>
    </source>
</evidence>
<dbReference type="Pfam" id="PF02911">
    <property type="entry name" value="Formyl_trans_C"/>
    <property type="match status" value="1"/>
</dbReference>
<gene>
    <name evidence="3" type="ORF">GCM10023314_13660</name>
</gene>
<dbReference type="InterPro" id="IPR011034">
    <property type="entry name" value="Formyl_transferase-like_C_sf"/>
</dbReference>
<name>A0ABP9GFV1_9FLAO</name>
<dbReference type="Pfam" id="PF00551">
    <property type="entry name" value="Formyl_trans_N"/>
    <property type="match status" value="1"/>
</dbReference>
<reference evidence="4" key="1">
    <citation type="journal article" date="2019" name="Int. J. Syst. Evol. Microbiol.">
        <title>The Global Catalogue of Microorganisms (GCM) 10K type strain sequencing project: providing services to taxonomists for standard genome sequencing and annotation.</title>
        <authorList>
            <consortium name="The Broad Institute Genomics Platform"/>
            <consortium name="The Broad Institute Genome Sequencing Center for Infectious Disease"/>
            <person name="Wu L."/>
            <person name="Ma J."/>
        </authorList>
    </citation>
    <scope>NUCLEOTIDE SEQUENCE [LARGE SCALE GENOMIC DNA]</scope>
    <source>
        <strain evidence="4">JCM 18285</strain>
    </source>
</reference>
<proteinExistence type="predicted"/>
<dbReference type="InterPro" id="IPR002376">
    <property type="entry name" value="Formyl_transf_N"/>
</dbReference>
<dbReference type="EMBL" id="BAABJJ010000014">
    <property type="protein sequence ID" value="GAA4941899.1"/>
    <property type="molecule type" value="Genomic_DNA"/>
</dbReference>
<comment type="caution">
    <text evidence="3">The sequence shown here is derived from an EMBL/GenBank/DDBJ whole genome shotgun (WGS) entry which is preliminary data.</text>
</comment>